<accession>A0ABV4R0G7</accession>
<protein>
    <submittedName>
        <fullName evidence="3">ATP-binding protein</fullName>
        <ecNumber evidence="3">2.7.13.3</ecNumber>
    </submittedName>
</protein>
<dbReference type="Gene3D" id="3.30.565.10">
    <property type="entry name" value="Histidine kinase-like ATPase, C-terminal domain"/>
    <property type="match status" value="1"/>
</dbReference>
<comment type="caution">
    <text evidence="3">The sequence shown here is derived from an EMBL/GenBank/DDBJ whole genome shotgun (WGS) entry which is preliminary data.</text>
</comment>
<dbReference type="InterPro" id="IPR003594">
    <property type="entry name" value="HATPase_dom"/>
</dbReference>
<gene>
    <name evidence="3" type="ORF">SM436_21905</name>
</gene>
<dbReference type="EMBL" id="JAXCEH010000015">
    <property type="protein sequence ID" value="MFA1556352.1"/>
    <property type="molecule type" value="Genomic_DNA"/>
</dbReference>
<evidence type="ECO:0000259" key="2">
    <source>
        <dbReference type="Pfam" id="PF13581"/>
    </source>
</evidence>
<keyword evidence="3" id="KW-0547">Nucleotide-binding</keyword>
<keyword evidence="4" id="KW-1185">Reference proteome</keyword>
<dbReference type="RefSeq" id="WP_371943052.1">
    <property type="nucleotide sequence ID" value="NZ_JAXCEH010000015.1"/>
</dbReference>
<keyword evidence="1" id="KW-0418">Kinase</keyword>
<sequence length="157" mass="16563">MEVVLEMTLPRNAESAPLVRHTLDASLRGLGVGSEIRADIALALGEACANVIQHAAAGMEYEVRARMDGARCVVEVIDGGSGAREADPKEAITAETVTAETVAEPGAEFGWGAVRAAPLAEHGRGLQLMRAFTEDLHIADRVHRNGAIVHFEKSLAG</sequence>
<dbReference type="PANTHER" id="PTHR35526">
    <property type="entry name" value="ANTI-SIGMA-F FACTOR RSBW-RELATED"/>
    <property type="match status" value="1"/>
</dbReference>
<evidence type="ECO:0000313" key="4">
    <source>
        <dbReference type="Proteomes" id="UP001569904"/>
    </source>
</evidence>
<keyword evidence="3" id="KW-0808">Transferase</keyword>
<dbReference type="EC" id="2.7.13.3" evidence="3"/>
<dbReference type="InterPro" id="IPR036890">
    <property type="entry name" value="HATPase_C_sf"/>
</dbReference>
<dbReference type="SUPFAM" id="SSF55874">
    <property type="entry name" value="ATPase domain of HSP90 chaperone/DNA topoisomerase II/histidine kinase"/>
    <property type="match status" value="1"/>
</dbReference>
<organism evidence="3 4">
    <name type="scientific">Actinomadura chokoriensis</name>
    <dbReference type="NCBI Taxonomy" id="454156"/>
    <lineage>
        <taxon>Bacteria</taxon>
        <taxon>Bacillati</taxon>
        <taxon>Actinomycetota</taxon>
        <taxon>Actinomycetes</taxon>
        <taxon>Streptosporangiales</taxon>
        <taxon>Thermomonosporaceae</taxon>
        <taxon>Actinomadura</taxon>
    </lineage>
</organism>
<dbReference type="CDD" id="cd16936">
    <property type="entry name" value="HATPase_RsbW-like"/>
    <property type="match status" value="1"/>
</dbReference>
<proteinExistence type="predicted"/>
<dbReference type="GO" id="GO:0005524">
    <property type="term" value="F:ATP binding"/>
    <property type="evidence" value="ECO:0007669"/>
    <property type="project" value="UniProtKB-KW"/>
</dbReference>
<evidence type="ECO:0000313" key="3">
    <source>
        <dbReference type="EMBL" id="MFA1556352.1"/>
    </source>
</evidence>
<keyword evidence="1" id="KW-0723">Serine/threonine-protein kinase</keyword>
<dbReference type="InterPro" id="IPR050267">
    <property type="entry name" value="Anti-sigma-factor_SerPK"/>
</dbReference>
<dbReference type="Pfam" id="PF13581">
    <property type="entry name" value="HATPase_c_2"/>
    <property type="match status" value="1"/>
</dbReference>
<dbReference type="Proteomes" id="UP001569904">
    <property type="component" value="Unassembled WGS sequence"/>
</dbReference>
<reference evidence="3 4" key="1">
    <citation type="submission" date="2023-11" db="EMBL/GenBank/DDBJ databases">
        <title>Actinomadura monticuli sp. nov., isolated from volcanic ash.</title>
        <authorList>
            <person name="Lee S.D."/>
            <person name="Yang H."/>
            <person name="Kim I.S."/>
        </authorList>
    </citation>
    <scope>NUCLEOTIDE SEQUENCE [LARGE SCALE GENOMIC DNA]</scope>
    <source>
        <strain evidence="3 4">DSM 45346</strain>
    </source>
</reference>
<keyword evidence="3" id="KW-0067">ATP-binding</keyword>
<feature type="domain" description="Histidine kinase/HSP90-like ATPase" evidence="2">
    <location>
        <begin position="10"/>
        <end position="149"/>
    </location>
</feature>
<dbReference type="GO" id="GO:0004673">
    <property type="term" value="F:protein histidine kinase activity"/>
    <property type="evidence" value="ECO:0007669"/>
    <property type="project" value="UniProtKB-EC"/>
</dbReference>
<name>A0ABV4R0G7_9ACTN</name>
<dbReference type="PANTHER" id="PTHR35526:SF3">
    <property type="entry name" value="ANTI-SIGMA-F FACTOR RSBW"/>
    <property type="match status" value="1"/>
</dbReference>
<evidence type="ECO:0000256" key="1">
    <source>
        <dbReference type="ARBA" id="ARBA00022527"/>
    </source>
</evidence>